<protein>
    <recommendedName>
        <fullName evidence="2">Zinc-ribbon domain-containing protein</fullName>
    </recommendedName>
</protein>
<evidence type="ECO:0000259" key="2">
    <source>
        <dbReference type="Pfam" id="PF13240"/>
    </source>
</evidence>
<evidence type="ECO:0000313" key="3">
    <source>
        <dbReference type="EMBL" id="SUZ60227.1"/>
    </source>
</evidence>
<dbReference type="InterPro" id="IPR026870">
    <property type="entry name" value="Zinc_ribbon_dom"/>
</dbReference>
<evidence type="ECO:0000256" key="1">
    <source>
        <dbReference type="SAM" id="Phobius"/>
    </source>
</evidence>
<keyword evidence="1" id="KW-0472">Membrane</keyword>
<feature type="domain" description="Zinc-ribbon" evidence="2">
    <location>
        <begin position="263"/>
        <end position="284"/>
    </location>
</feature>
<dbReference type="Pfam" id="PF13240">
    <property type="entry name" value="Zn_Ribbon_1"/>
    <property type="match status" value="1"/>
</dbReference>
<keyword evidence="1" id="KW-0812">Transmembrane</keyword>
<keyword evidence="1" id="KW-1133">Transmembrane helix</keyword>
<accession>A0A381P114</accession>
<organism evidence="3">
    <name type="scientific">marine metagenome</name>
    <dbReference type="NCBI Taxonomy" id="408172"/>
    <lineage>
        <taxon>unclassified sequences</taxon>
        <taxon>metagenomes</taxon>
        <taxon>ecological metagenomes</taxon>
    </lineage>
</organism>
<reference evidence="3" key="1">
    <citation type="submission" date="2018-05" db="EMBL/GenBank/DDBJ databases">
        <authorList>
            <person name="Lanie J.A."/>
            <person name="Ng W.-L."/>
            <person name="Kazmierczak K.M."/>
            <person name="Andrzejewski T.M."/>
            <person name="Davidsen T.M."/>
            <person name="Wayne K.J."/>
            <person name="Tettelin H."/>
            <person name="Glass J.I."/>
            <person name="Rusch D."/>
            <person name="Podicherti R."/>
            <person name="Tsui H.-C.T."/>
            <person name="Winkler M.E."/>
        </authorList>
    </citation>
    <scope>NUCLEOTIDE SEQUENCE</scope>
</reference>
<proteinExistence type="predicted"/>
<dbReference type="AlphaFoldDB" id="A0A381P114"/>
<gene>
    <name evidence="3" type="ORF">METZ01_LOCUS13081</name>
</gene>
<feature type="transmembrane region" description="Helical" evidence="1">
    <location>
        <begin position="230"/>
        <end position="249"/>
    </location>
</feature>
<name>A0A381P114_9ZZZZ</name>
<sequence>MKILTKMQKYLFSIFILLYSPITAGSKISDLNVYIYPEYYYSGIMVEINGKVDLSDDHLSMEMLVPTMTDSVFFVSGSSNDESEVKALDIKDENSMRWVHLDLNKSPFRIFVFYNPLNSSIRRDIQYPLQFSTSLGEFHVFVQEPLISTNFYIDLESTSNKDQHNIVFHQIHFQGLKEMSKEVINLTYDNLSGKTTMQYLQDRLTENSIDNDKVTQLKNNKIPKRHRIPLWEPFAVLGILSVLVGGLFIKNNQNMNYNNNKSFCSKCGNKLDNSDKYCSTCGSKI</sequence>
<dbReference type="EMBL" id="UINC01000728">
    <property type="protein sequence ID" value="SUZ60227.1"/>
    <property type="molecule type" value="Genomic_DNA"/>
</dbReference>